<keyword evidence="1" id="KW-0378">Hydrolase</keyword>
<evidence type="ECO:0000313" key="5">
    <source>
        <dbReference type="WBParaSite" id="ASIM_0000599801-mRNA-1"/>
    </source>
</evidence>
<gene>
    <name evidence="3" type="ORF">ASIM_LOCUS5785</name>
</gene>
<dbReference type="InterPro" id="IPR052431">
    <property type="entry name" value="SKI2_subfamily_helicases"/>
</dbReference>
<dbReference type="PANTHER" id="PTHR44533:SF4">
    <property type="entry name" value="DEAD_H RNA HELICASE, PUTATIVE-RELATED"/>
    <property type="match status" value="1"/>
</dbReference>
<accession>A0A0M3JEF3</accession>
<dbReference type="EMBL" id="UYRR01011718">
    <property type="protein sequence ID" value="VDK26069.1"/>
    <property type="molecule type" value="Genomic_DNA"/>
</dbReference>
<reference evidence="5" key="1">
    <citation type="submission" date="2017-02" db="UniProtKB">
        <authorList>
            <consortium name="WormBaseParasite"/>
        </authorList>
    </citation>
    <scope>IDENTIFICATION</scope>
</reference>
<keyword evidence="2" id="KW-0347">Helicase</keyword>
<dbReference type="GO" id="GO:0016787">
    <property type="term" value="F:hydrolase activity"/>
    <property type="evidence" value="ECO:0007669"/>
    <property type="project" value="UniProtKB-KW"/>
</dbReference>
<sequence length="175" mass="20368">MDVAAGLLGTGVDVHPFVRISSELVFREETEPSKFFNYEEGGEPVWLTRTDLRRLENAVNMRLLEWLESDQNKLKCAIDKLGFNIQEQIDYRSKPILQCAVALKNITPLVMELKRKAILPAIYFNENRQVCKLLAEKLFEHLEKSQSEFESIAEFKDKFIIRDEHVRKFCSFLAV</sequence>
<dbReference type="Proteomes" id="UP000267096">
    <property type="component" value="Unassembled WGS sequence"/>
</dbReference>
<keyword evidence="2" id="KW-0547">Nucleotide-binding</keyword>
<dbReference type="OrthoDB" id="64767at2759"/>
<protein>
    <submittedName>
        <fullName evidence="3 5">Uncharacterized protein</fullName>
    </submittedName>
</protein>
<dbReference type="AlphaFoldDB" id="A0A0M3JEF3"/>
<keyword evidence="2" id="KW-0067">ATP-binding</keyword>
<evidence type="ECO:0000313" key="3">
    <source>
        <dbReference type="EMBL" id="VDK26069.1"/>
    </source>
</evidence>
<evidence type="ECO:0000313" key="4">
    <source>
        <dbReference type="Proteomes" id="UP000267096"/>
    </source>
</evidence>
<dbReference type="GO" id="GO:0004386">
    <property type="term" value="F:helicase activity"/>
    <property type="evidence" value="ECO:0007669"/>
    <property type="project" value="UniProtKB-KW"/>
</dbReference>
<name>A0A0M3JEF3_ANISI</name>
<dbReference type="PANTHER" id="PTHR44533">
    <property type="entry name" value="DEAD/H RNA HELICASE, PUTATIVE-RELATED"/>
    <property type="match status" value="1"/>
</dbReference>
<keyword evidence="4" id="KW-1185">Reference proteome</keyword>
<evidence type="ECO:0000256" key="2">
    <source>
        <dbReference type="ARBA" id="ARBA00022806"/>
    </source>
</evidence>
<reference evidence="3 4" key="2">
    <citation type="submission" date="2018-11" db="EMBL/GenBank/DDBJ databases">
        <authorList>
            <consortium name="Pathogen Informatics"/>
        </authorList>
    </citation>
    <scope>NUCLEOTIDE SEQUENCE [LARGE SCALE GENOMIC DNA]</scope>
</reference>
<proteinExistence type="predicted"/>
<dbReference type="WBParaSite" id="ASIM_0000599801-mRNA-1">
    <property type="protein sequence ID" value="ASIM_0000599801-mRNA-1"/>
    <property type="gene ID" value="ASIM_0000599801"/>
</dbReference>
<dbReference type="GO" id="GO:0005737">
    <property type="term" value="C:cytoplasm"/>
    <property type="evidence" value="ECO:0007669"/>
    <property type="project" value="TreeGrafter"/>
</dbReference>
<organism evidence="5">
    <name type="scientific">Anisakis simplex</name>
    <name type="common">Herring worm</name>
    <dbReference type="NCBI Taxonomy" id="6269"/>
    <lineage>
        <taxon>Eukaryota</taxon>
        <taxon>Metazoa</taxon>
        <taxon>Ecdysozoa</taxon>
        <taxon>Nematoda</taxon>
        <taxon>Chromadorea</taxon>
        <taxon>Rhabditida</taxon>
        <taxon>Spirurina</taxon>
        <taxon>Ascaridomorpha</taxon>
        <taxon>Ascaridoidea</taxon>
        <taxon>Anisakidae</taxon>
        <taxon>Anisakis</taxon>
        <taxon>Anisakis simplex complex</taxon>
    </lineage>
</organism>
<evidence type="ECO:0000256" key="1">
    <source>
        <dbReference type="ARBA" id="ARBA00022801"/>
    </source>
</evidence>